<accession>A0A1R7QHI2</accession>
<reference evidence="1 2" key="1">
    <citation type="submission" date="2017-02" db="EMBL/GenBank/DDBJ databases">
        <authorList>
            <person name="Peterson S.W."/>
        </authorList>
    </citation>
    <scope>NUCLEOTIDE SEQUENCE [LARGE SCALE GENOMIC DNA]</scope>
    <source>
        <strain evidence="1">C6</strain>
    </source>
</reference>
<proteinExistence type="predicted"/>
<dbReference type="AlphaFoldDB" id="A0A1R7QHI2"/>
<dbReference type="EMBL" id="FUUY01000018">
    <property type="protein sequence ID" value="SJX23732.1"/>
    <property type="molecule type" value="Genomic_DNA"/>
</dbReference>
<sequence length="51" mass="5883">MADLQRKHDTIRHIHNLQLPESLICALDDTSQAEAVVHSIRSLQHLAQQWN</sequence>
<gene>
    <name evidence="1" type="ORF">ACNJC6_03410</name>
</gene>
<evidence type="ECO:0000313" key="1">
    <source>
        <dbReference type="EMBL" id="SJX23732.1"/>
    </source>
</evidence>
<dbReference type="RefSeq" id="WP_171304244.1">
    <property type="nucleotide sequence ID" value="NZ_FUUY01000018.1"/>
</dbReference>
<name>A0A1R7QHI2_ACIJO</name>
<protein>
    <submittedName>
        <fullName evidence="1">Uncharacterized protein</fullName>
    </submittedName>
</protein>
<organism evidence="1 2">
    <name type="scientific">Acinetobacter johnsonii</name>
    <dbReference type="NCBI Taxonomy" id="40214"/>
    <lineage>
        <taxon>Bacteria</taxon>
        <taxon>Pseudomonadati</taxon>
        <taxon>Pseudomonadota</taxon>
        <taxon>Gammaproteobacteria</taxon>
        <taxon>Moraxellales</taxon>
        <taxon>Moraxellaceae</taxon>
        <taxon>Acinetobacter</taxon>
    </lineage>
</organism>
<evidence type="ECO:0000313" key="2">
    <source>
        <dbReference type="Proteomes" id="UP000196240"/>
    </source>
</evidence>
<dbReference type="Proteomes" id="UP000196240">
    <property type="component" value="Unassembled WGS sequence"/>
</dbReference>